<feature type="region of interest" description="Disordered" evidence="1">
    <location>
        <begin position="39"/>
        <end position="293"/>
    </location>
</feature>
<keyword evidence="3" id="KW-1185">Reference proteome</keyword>
<evidence type="ECO:0000256" key="1">
    <source>
        <dbReference type="SAM" id="MobiDB-lite"/>
    </source>
</evidence>
<name>A0AAV4HTS5_9GAST</name>
<gene>
    <name evidence="2" type="ORF">ElyMa_006425000</name>
</gene>
<feature type="compositionally biased region" description="Polar residues" evidence="1">
    <location>
        <begin position="592"/>
        <end position="609"/>
    </location>
</feature>
<accession>A0AAV4HTS5</accession>
<feature type="compositionally biased region" description="Polar residues" evidence="1">
    <location>
        <begin position="382"/>
        <end position="392"/>
    </location>
</feature>
<feature type="compositionally biased region" description="Polar residues" evidence="1">
    <location>
        <begin position="452"/>
        <end position="462"/>
    </location>
</feature>
<evidence type="ECO:0000313" key="3">
    <source>
        <dbReference type="Proteomes" id="UP000762676"/>
    </source>
</evidence>
<dbReference type="AlphaFoldDB" id="A0AAV4HTS5"/>
<sequence>MAGRSGGSAGSGDFPTDYIDIVNEINDFIASLDAPPLSEHTKQLVGDQGKTRAHPRPVSPSHSPAARGDTSGQKPRGFGVSGHGDLEEHRSTPKFPHQRQLRENFGYHDNVSTSSQHLSAQSPQELEDQTASFGNYDNPALLMAKAPTRDVSRLTAESGSRSRHASGEKRQAGSAESRETNAQRSAGQSSWSTSSLEDCDRERNPRHVIEGNVTQPFPSDDDLDQSLGHYDYVDSDRSRSTGFGDYSDSSSYSDTASVTSSSGGGTGDSDSGCYSHYQQPRSQPAPKPSFYKDFSHSIDSSHFLPSPSSPFFSGYKSSGLGNPSLALSRQQQQPLRTVFSSHRPQSPDRLSAEFRCDSDDLSFQRVGSSARTLASHHHQRQQEQALYQQVSSPPRPLPASVHLSRTPQVPKSPVPHRRSPSRILASRADSSPSPTDPIAASSPDPARGLNYSVIQKSEQSVPQNPPQGPQKLNLKARWPPVSSSEDTTATSLGVKPTSVPGTHQPIQLSKPKPFQRPTRDPTSGGTQGVSAHSNFQCHPSSPQHQAPANTRVPDLSVLISELRSAAAGSRLEQASSPTSPYKSTARSESRSHTQSPVLAQVRSEPQSPVTKPRSPAHHAEHQQQQQHQKVGSRSAGQSPVRLQTSGTKPESPDLQQGQKGNSLSPRSRGDPRTDGLRYKSASPDHDYEPIETLQVRVRRVASYMRHSQKLVHEIWTLR</sequence>
<feature type="compositionally biased region" description="Basic and acidic residues" evidence="1">
    <location>
        <begin position="165"/>
        <end position="181"/>
    </location>
</feature>
<feature type="compositionally biased region" description="Basic and acidic residues" evidence="1">
    <location>
        <begin position="667"/>
        <end position="685"/>
    </location>
</feature>
<feature type="compositionally biased region" description="Basic and acidic residues" evidence="1">
    <location>
        <begin position="198"/>
        <end position="209"/>
    </location>
</feature>
<reference evidence="2 3" key="1">
    <citation type="journal article" date="2021" name="Elife">
        <title>Chloroplast acquisition without the gene transfer in kleptoplastic sea slugs, Plakobranchus ocellatus.</title>
        <authorList>
            <person name="Maeda T."/>
            <person name="Takahashi S."/>
            <person name="Yoshida T."/>
            <person name="Shimamura S."/>
            <person name="Takaki Y."/>
            <person name="Nagai Y."/>
            <person name="Toyoda A."/>
            <person name="Suzuki Y."/>
            <person name="Arimoto A."/>
            <person name="Ishii H."/>
            <person name="Satoh N."/>
            <person name="Nishiyama T."/>
            <person name="Hasebe M."/>
            <person name="Maruyama T."/>
            <person name="Minagawa J."/>
            <person name="Obokata J."/>
            <person name="Shigenobu S."/>
        </authorList>
    </citation>
    <scope>NUCLEOTIDE SEQUENCE [LARGE SCALE GENOMIC DNA]</scope>
</reference>
<evidence type="ECO:0000313" key="2">
    <source>
        <dbReference type="EMBL" id="GFS01528.1"/>
    </source>
</evidence>
<feature type="compositionally biased region" description="Polar residues" evidence="1">
    <location>
        <begin position="629"/>
        <end position="665"/>
    </location>
</feature>
<feature type="compositionally biased region" description="Polar residues" evidence="1">
    <location>
        <begin position="320"/>
        <end position="344"/>
    </location>
</feature>
<proteinExistence type="predicted"/>
<dbReference type="EMBL" id="BMAT01012893">
    <property type="protein sequence ID" value="GFS01528.1"/>
    <property type="molecule type" value="Genomic_DNA"/>
</dbReference>
<dbReference type="Proteomes" id="UP000762676">
    <property type="component" value="Unassembled WGS sequence"/>
</dbReference>
<feature type="region of interest" description="Disordered" evidence="1">
    <location>
        <begin position="566"/>
        <end position="685"/>
    </location>
</feature>
<protein>
    <submittedName>
        <fullName evidence="2">Uncharacterized protein</fullName>
    </submittedName>
</protein>
<feature type="region of interest" description="Disordered" evidence="1">
    <location>
        <begin position="367"/>
        <end position="548"/>
    </location>
</feature>
<feature type="compositionally biased region" description="Polar residues" evidence="1">
    <location>
        <begin position="182"/>
        <end position="196"/>
    </location>
</feature>
<feature type="compositionally biased region" description="Polar residues" evidence="1">
    <location>
        <begin position="572"/>
        <end position="584"/>
    </location>
</feature>
<feature type="compositionally biased region" description="Polar residues" evidence="1">
    <location>
        <begin position="481"/>
        <end position="491"/>
    </location>
</feature>
<comment type="caution">
    <text evidence="2">The sequence shown here is derived from an EMBL/GenBank/DDBJ whole genome shotgun (WGS) entry which is preliminary data.</text>
</comment>
<feature type="compositionally biased region" description="Polar residues" evidence="1">
    <location>
        <begin position="110"/>
        <end position="135"/>
    </location>
</feature>
<feature type="compositionally biased region" description="Low complexity" evidence="1">
    <location>
        <begin position="240"/>
        <end position="261"/>
    </location>
</feature>
<feature type="region of interest" description="Disordered" evidence="1">
    <location>
        <begin position="320"/>
        <end position="351"/>
    </location>
</feature>
<organism evidence="2 3">
    <name type="scientific">Elysia marginata</name>
    <dbReference type="NCBI Taxonomy" id="1093978"/>
    <lineage>
        <taxon>Eukaryota</taxon>
        <taxon>Metazoa</taxon>
        <taxon>Spiralia</taxon>
        <taxon>Lophotrochozoa</taxon>
        <taxon>Mollusca</taxon>
        <taxon>Gastropoda</taxon>
        <taxon>Heterobranchia</taxon>
        <taxon>Euthyneura</taxon>
        <taxon>Panpulmonata</taxon>
        <taxon>Sacoglossa</taxon>
        <taxon>Placobranchoidea</taxon>
        <taxon>Plakobranchidae</taxon>
        <taxon>Elysia</taxon>
    </lineage>
</organism>
<feature type="compositionally biased region" description="Polar residues" evidence="1">
    <location>
        <begin position="520"/>
        <end position="548"/>
    </location>
</feature>